<dbReference type="Proteomes" id="UP000774958">
    <property type="component" value="Unassembled WGS sequence"/>
</dbReference>
<dbReference type="SMART" id="SM00342">
    <property type="entry name" value="HTH_ARAC"/>
    <property type="match status" value="1"/>
</dbReference>
<dbReference type="EMBL" id="JAIRBT010000008">
    <property type="protein sequence ID" value="MBZ6066204.1"/>
    <property type="molecule type" value="Genomic_DNA"/>
</dbReference>
<name>A0ABS7V9Y3_9GAMM</name>
<keyword evidence="1" id="KW-0805">Transcription regulation</keyword>
<accession>A0ABS7V9Y3</accession>
<dbReference type="PROSITE" id="PS01124">
    <property type="entry name" value="HTH_ARAC_FAMILY_2"/>
    <property type="match status" value="1"/>
</dbReference>
<dbReference type="SUPFAM" id="SSF46689">
    <property type="entry name" value="Homeodomain-like"/>
    <property type="match status" value="2"/>
</dbReference>
<protein>
    <submittedName>
        <fullName evidence="5">Helix-turn-helix transcriptional regulator</fullName>
    </submittedName>
</protein>
<dbReference type="PRINTS" id="PR00032">
    <property type="entry name" value="HTHARAC"/>
</dbReference>
<dbReference type="Gene3D" id="1.10.10.60">
    <property type="entry name" value="Homeodomain-like"/>
    <property type="match status" value="2"/>
</dbReference>
<gene>
    <name evidence="5" type="ORF">LA374_08290</name>
</gene>
<dbReference type="PANTHER" id="PTHR46796:SF6">
    <property type="entry name" value="ARAC SUBFAMILY"/>
    <property type="match status" value="1"/>
</dbReference>
<dbReference type="PANTHER" id="PTHR46796">
    <property type="entry name" value="HTH-TYPE TRANSCRIPTIONAL ACTIVATOR RHAS-RELATED"/>
    <property type="match status" value="1"/>
</dbReference>
<dbReference type="InterPro" id="IPR050204">
    <property type="entry name" value="AraC_XylS_family_regulators"/>
</dbReference>
<evidence type="ECO:0000256" key="3">
    <source>
        <dbReference type="ARBA" id="ARBA00023163"/>
    </source>
</evidence>
<dbReference type="PROSITE" id="PS00041">
    <property type="entry name" value="HTH_ARAC_FAMILY_1"/>
    <property type="match status" value="1"/>
</dbReference>
<dbReference type="InterPro" id="IPR009057">
    <property type="entry name" value="Homeodomain-like_sf"/>
</dbReference>
<dbReference type="Pfam" id="PF12833">
    <property type="entry name" value="HTH_18"/>
    <property type="match status" value="1"/>
</dbReference>
<reference evidence="5 6" key="1">
    <citation type="submission" date="2021-09" db="EMBL/GenBank/DDBJ databases">
        <title>Aeromonas schubertii isolated from Asian sea bass.</title>
        <authorList>
            <person name="Pinpimai K."/>
        </authorList>
    </citation>
    <scope>NUCLEOTIDE SEQUENCE [LARGE SCALE GENOMIC DNA]</scope>
    <source>
        <strain evidence="5 6">CHULA2021a</strain>
    </source>
</reference>
<feature type="domain" description="HTH araC/xylS-type" evidence="4">
    <location>
        <begin position="119"/>
        <end position="217"/>
    </location>
</feature>
<organism evidence="5 6">
    <name type="scientific">Aeromonas schubertii</name>
    <dbReference type="NCBI Taxonomy" id="652"/>
    <lineage>
        <taxon>Bacteria</taxon>
        <taxon>Pseudomonadati</taxon>
        <taxon>Pseudomonadota</taxon>
        <taxon>Gammaproteobacteria</taxon>
        <taxon>Aeromonadales</taxon>
        <taxon>Aeromonadaceae</taxon>
        <taxon>Aeromonas</taxon>
    </lineage>
</organism>
<dbReference type="InterPro" id="IPR020449">
    <property type="entry name" value="Tscrpt_reg_AraC-type_HTH"/>
</dbReference>
<evidence type="ECO:0000313" key="5">
    <source>
        <dbReference type="EMBL" id="MBZ6066204.1"/>
    </source>
</evidence>
<evidence type="ECO:0000259" key="4">
    <source>
        <dbReference type="PROSITE" id="PS01124"/>
    </source>
</evidence>
<keyword evidence="2" id="KW-0238">DNA-binding</keyword>
<evidence type="ECO:0000313" key="6">
    <source>
        <dbReference type="Proteomes" id="UP000774958"/>
    </source>
</evidence>
<keyword evidence="6" id="KW-1185">Reference proteome</keyword>
<dbReference type="InterPro" id="IPR018060">
    <property type="entry name" value="HTH_AraC"/>
</dbReference>
<evidence type="ECO:0000256" key="2">
    <source>
        <dbReference type="ARBA" id="ARBA00023125"/>
    </source>
</evidence>
<dbReference type="RefSeq" id="WP_021229300.1">
    <property type="nucleotide sequence ID" value="NZ_CP039611.1"/>
</dbReference>
<evidence type="ECO:0000256" key="1">
    <source>
        <dbReference type="ARBA" id="ARBA00023015"/>
    </source>
</evidence>
<keyword evidence="3" id="KW-0804">Transcription</keyword>
<proteinExistence type="predicted"/>
<dbReference type="InterPro" id="IPR018062">
    <property type="entry name" value="HTH_AraC-typ_CS"/>
</dbReference>
<comment type="caution">
    <text evidence="5">The sequence shown here is derived from an EMBL/GenBank/DDBJ whole genome shotgun (WGS) entry which is preliminary data.</text>
</comment>
<sequence length="227" mass="25750">MPTLHLLLVPSLQSRSALKEPGVLLTTGPVPEEGHLFSYRGQRLQPICRELQHLMEGGCDHPSTQPALPVPMEPALLQTLIRLGQADDEAMLRLVLAYALTVERRRCSALLRPLVAADADLFEMLHRYRLEPWPVARYADLFGLSQRKFNQLFREKFGMSAKQWLQQQRLEHARALLETTPKKVIDVALESGFCNAAHFSDSFRRHFSQTPSEVRRGDASESLARQS</sequence>